<name>A0A6L2KU08_TANCI</name>
<evidence type="ECO:0000256" key="2">
    <source>
        <dbReference type="SAM" id="MobiDB-lite"/>
    </source>
</evidence>
<dbReference type="InterPro" id="IPR054722">
    <property type="entry name" value="PolX-like_BBD"/>
</dbReference>
<evidence type="ECO:0000259" key="4">
    <source>
        <dbReference type="Pfam" id="PF22936"/>
    </source>
</evidence>
<feature type="compositionally biased region" description="Basic and acidic residues" evidence="2">
    <location>
        <begin position="382"/>
        <end position="395"/>
    </location>
</feature>
<comment type="caution">
    <text evidence="5">The sequence shown here is derived from an EMBL/GenBank/DDBJ whole genome shotgun (WGS) entry which is preliminary data.</text>
</comment>
<dbReference type="Pfam" id="PF13976">
    <property type="entry name" value="gag_pre-integrs"/>
    <property type="match status" value="1"/>
</dbReference>
<sequence>MENQACLDFKVSVLTLVIFSNLYEHDKSCSLTRRQVDKKAYSLQNKRPGILLEIKDDQCPKNIKETVFSDPSKGTNKSGAYLVTKGQVGANSLIHKANAPSTLNSIDLLKNVDVGDECGLSSSMGNHEEEQALGHATASKHTSSSWNEDFKSNDEVDEVIFPKVNTWSVFLVQFTLARKNELKARGTLLMALPDKHQLKFNIHKDAKTLMEAIEKRFRGNKETKKVQKTLLKQQYKNFIGSSSESLDQIHDMLQKLINQLEILRESVSQKDINLKFLRSLPTEWRTYTIIWRNKTNLEEQSLDNLFNILKIYKAEVKISATASVFAVSVKILVSALPNVDTLSNAVIYSFFASQSTSPKLDTDDLKQIDADDQEEMDLKWSLKDTRKNGAAEPQRRNVPVETSTSNALVSQCDGVGNYDWSFKAEEEPTNYDLMAFTSLSSSSSDNESDKSLTPSSIYDGYQVGDGYHVVSPPYIGTFMPPKPDLVFHDVPNDNKTVHTAFNVELSPIKPDNDLSHTHRPLAPTIEDWVSDSEDDYALKIPQNVLSFVQPTEQVKSPRPSVKTIDNSIPTANTKTSIPKPKSNGNRMNRKACFVCKSLDHLIKECDFYEKKMAQTSVRSHAHRGNHQHYTSMILTNPQKHVVTTAVLTKSTLVPITATRPVTAAVLNPHVTRPRQAKLIVTKPHSPTKRHINHSPSPKARNFPLKVTIVKVPQVNVAKGVQGKWEWKPKCLILDHVSRNTSATITLKMFDYNDALRRSKSDKGVIDSGCSRHMTGNISYLSAFEEINGRYVSFGDNPKGGKISGKGKIKTGKLDFDDVYFVKELKFNLFRVSQMCDKKNSVLFTDTECLVLSPEFKLPDENQVLLRVPREKNMYNVNLKNIVPSGDLTCLFAKATLDESNLWHRRLCHINFKTMTNMVKCNLVRGLPTKVFENDHTCVASMKGKQHRASYDELSNKELKQIEADDQAIQTILLGLPEDIYAAVDSCETA</sequence>
<dbReference type="Pfam" id="PF14223">
    <property type="entry name" value="Retrotran_gag_2"/>
    <property type="match status" value="1"/>
</dbReference>
<feature type="compositionally biased region" description="Polar residues" evidence="2">
    <location>
        <begin position="563"/>
        <end position="583"/>
    </location>
</feature>
<reference evidence="5" key="1">
    <citation type="journal article" date="2019" name="Sci. Rep.">
        <title>Draft genome of Tanacetum cinerariifolium, the natural source of mosquito coil.</title>
        <authorList>
            <person name="Yamashiro T."/>
            <person name="Shiraishi A."/>
            <person name="Satake H."/>
            <person name="Nakayama K."/>
        </authorList>
    </citation>
    <scope>NUCLEOTIDE SEQUENCE</scope>
</reference>
<proteinExistence type="predicted"/>
<keyword evidence="1" id="KW-0175">Coiled coil</keyword>
<gene>
    <name evidence="5" type="ORF">Tci_024774</name>
</gene>
<feature type="domain" description="Retrovirus-related Pol polyprotein from transposon TNT 1-94-like beta-barrel" evidence="4">
    <location>
        <begin position="764"/>
        <end position="837"/>
    </location>
</feature>
<dbReference type="Pfam" id="PF22936">
    <property type="entry name" value="Pol_BBD"/>
    <property type="match status" value="1"/>
</dbReference>
<evidence type="ECO:0000313" key="5">
    <source>
        <dbReference type="EMBL" id="GEU52796.1"/>
    </source>
</evidence>
<feature type="coiled-coil region" evidence="1">
    <location>
        <begin position="246"/>
        <end position="273"/>
    </location>
</feature>
<dbReference type="AlphaFoldDB" id="A0A6L2KU08"/>
<evidence type="ECO:0000259" key="3">
    <source>
        <dbReference type="Pfam" id="PF13976"/>
    </source>
</evidence>
<feature type="region of interest" description="Disordered" evidence="2">
    <location>
        <begin position="382"/>
        <end position="405"/>
    </location>
</feature>
<dbReference type="EMBL" id="BKCJ010003071">
    <property type="protein sequence ID" value="GEU52796.1"/>
    <property type="molecule type" value="Genomic_DNA"/>
</dbReference>
<organism evidence="5">
    <name type="scientific">Tanacetum cinerariifolium</name>
    <name type="common">Dalmatian daisy</name>
    <name type="synonym">Chrysanthemum cinerariifolium</name>
    <dbReference type="NCBI Taxonomy" id="118510"/>
    <lineage>
        <taxon>Eukaryota</taxon>
        <taxon>Viridiplantae</taxon>
        <taxon>Streptophyta</taxon>
        <taxon>Embryophyta</taxon>
        <taxon>Tracheophyta</taxon>
        <taxon>Spermatophyta</taxon>
        <taxon>Magnoliopsida</taxon>
        <taxon>eudicotyledons</taxon>
        <taxon>Gunneridae</taxon>
        <taxon>Pentapetalae</taxon>
        <taxon>asterids</taxon>
        <taxon>campanulids</taxon>
        <taxon>Asterales</taxon>
        <taxon>Asteraceae</taxon>
        <taxon>Asteroideae</taxon>
        <taxon>Anthemideae</taxon>
        <taxon>Anthemidinae</taxon>
        <taxon>Tanacetum</taxon>
    </lineage>
</organism>
<feature type="region of interest" description="Disordered" evidence="2">
    <location>
        <begin position="556"/>
        <end position="583"/>
    </location>
</feature>
<feature type="region of interest" description="Disordered" evidence="2">
    <location>
        <begin position="129"/>
        <end position="148"/>
    </location>
</feature>
<evidence type="ECO:0000256" key="1">
    <source>
        <dbReference type="SAM" id="Coils"/>
    </source>
</evidence>
<accession>A0A6L2KU08</accession>
<dbReference type="InterPro" id="IPR025724">
    <property type="entry name" value="GAG-pre-integrase_dom"/>
</dbReference>
<protein>
    <submittedName>
        <fullName evidence="5">Ribonuclease H-like domain-containing protein</fullName>
    </submittedName>
</protein>
<feature type="domain" description="GAG-pre-integrase" evidence="3">
    <location>
        <begin position="873"/>
        <end position="945"/>
    </location>
</feature>